<evidence type="ECO:0000256" key="10">
    <source>
        <dbReference type="ARBA" id="ARBA00034808"/>
    </source>
</evidence>
<proteinExistence type="inferred from homology"/>
<dbReference type="GO" id="GO:0016787">
    <property type="term" value="F:hydrolase activity"/>
    <property type="evidence" value="ECO:0007669"/>
    <property type="project" value="UniProtKB-KW"/>
</dbReference>
<keyword evidence="5" id="KW-0347">Helicase</keyword>
<evidence type="ECO:0000256" key="6">
    <source>
        <dbReference type="ARBA" id="ARBA00022840"/>
    </source>
</evidence>
<feature type="domain" description="Helicase C-terminal" evidence="12">
    <location>
        <begin position="220"/>
        <end position="369"/>
    </location>
</feature>
<keyword evidence="7" id="KW-0238">DNA-binding</keyword>
<comment type="similarity">
    <text evidence="1">Belongs to the helicase family. RecQ subfamily.</text>
</comment>
<evidence type="ECO:0000256" key="5">
    <source>
        <dbReference type="ARBA" id="ARBA00022806"/>
    </source>
</evidence>
<dbReference type="PANTHER" id="PTHR13710:SF105">
    <property type="entry name" value="ATP-DEPENDENT DNA HELICASE Q1"/>
    <property type="match status" value="1"/>
</dbReference>
<dbReference type="Pfam" id="PF00270">
    <property type="entry name" value="DEAD"/>
    <property type="match status" value="1"/>
</dbReference>
<dbReference type="PROSITE" id="PS51192">
    <property type="entry name" value="HELICASE_ATP_BIND_1"/>
    <property type="match status" value="1"/>
</dbReference>
<dbReference type="GO" id="GO:0003677">
    <property type="term" value="F:DNA binding"/>
    <property type="evidence" value="ECO:0007669"/>
    <property type="project" value="UniProtKB-KW"/>
</dbReference>
<keyword evidence="8" id="KW-0413">Isomerase</keyword>
<reference evidence="13" key="1">
    <citation type="journal article" date="2020" name="Nature">
        <title>Giant virus diversity and host interactions through global metagenomics.</title>
        <authorList>
            <person name="Schulz F."/>
            <person name="Roux S."/>
            <person name="Paez-Espino D."/>
            <person name="Jungbluth S."/>
            <person name="Walsh D.A."/>
            <person name="Denef V.J."/>
            <person name="McMahon K.D."/>
            <person name="Konstantinidis K.T."/>
            <person name="Eloe-Fadrosh E.A."/>
            <person name="Kyrpides N.C."/>
            <person name="Woyke T."/>
        </authorList>
    </citation>
    <scope>NUCLEOTIDE SEQUENCE</scope>
    <source>
        <strain evidence="13">GVMAG-S-ERX555907-63</strain>
    </source>
</reference>
<keyword evidence="3" id="KW-0547">Nucleotide-binding</keyword>
<dbReference type="GO" id="GO:0000724">
    <property type="term" value="P:double-strand break repair via homologous recombination"/>
    <property type="evidence" value="ECO:0007669"/>
    <property type="project" value="TreeGrafter"/>
</dbReference>
<name>A0A6C0L3N9_9ZZZZ</name>
<accession>A0A6C0L3N9</accession>
<keyword evidence="2" id="KW-0479">Metal-binding</keyword>
<dbReference type="GO" id="GO:0046872">
    <property type="term" value="F:metal ion binding"/>
    <property type="evidence" value="ECO:0007669"/>
    <property type="project" value="UniProtKB-KW"/>
</dbReference>
<feature type="domain" description="Helicase ATP-binding" evidence="11">
    <location>
        <begin position="26"/>
        <end position="197"/>
    </location>
</feature>
<dbReference type="InterPro" id="IPR001650">
    <property type="entry name" value="Helicase_C-like"/>
</dbReference>
<evidence type="ECO:0000256" key="3">
    <source>
        <dbReference type="ARBA" id="ARBA00022741"/>
    </source>
</evidence>
<dbReference type="SMART" id="SM00487">
    <property type="entry name" value="DEXDc"/>
    <property type="match status" value="1"/>
</dbReference>
<dbReference type="InterPro" id="IPR004589">
    <property type="entry name" value="DNA_helicase_ATP-dep_RecQ"/>
</dbReference>
<dbReference type="SUPFAM" id="SSF52540">
    <property type="entry name" value="P-loop containing nucleoside triphosphate hydrolases"/>
    <property type="match status" value="1"/>
</dbReference>
<dbReference type="InterPro" id="IPR027417">
    <property type="entry name" value="P-loop_NTPase"/>
</dbReference>
<evidence type="ECO:0000256" key="7">
    <source>
        <dbReference type="ARBA" id="ARBA00023125"/>
    </source>
</evidence>
<keyword evidence="6" id="KW-0067">ATP-binding</keyword>
<dbReference type="GO" id="GO:0009378">
    <property type="term" value="F:four-way junction helicase activity"/>
    <property type="evidence" value="ECO:0007669"/>
    <property type="project" value="TreeGrafter"/>
</dbReference>
<dbReference type="NCBIfam" id="TIGR00614">
    <property type="entry name" value="recQ_fam"/>
    <property type="match status" value="1"/>
</dbReference>
<dbReference type="PROSITE" id="PS51194">
    <property type="entry name" value="HELICASE_CTER"/>
    <property type="match status" value="1"/>
</dbReference>
<evidence type="ECO:0000256" key="9">
    <source>
        <dbReference type="ARBA" id="ARBA00034617"/>
    </source>
</evidence>
<protein>
    <recommendedName>
        <fullName evidence="10">DNA 3'-5' helicase</fullName>
        <ecNumber evidence="10">5.6.2.4</ecNumber>
    </recommendedName>
</protein>
<dbReference type="Pfam" id="PF16124">
    <property type="entry name" value="RecQ_Zn_bind"/>
    <property type="match status" value="1"/>
</dbReference>
<dbReference type="GO" id="GO:0043138">
    <property type="term" value="F:3'-5' DNA helicase activity"/>
    <property type="evidence" value="ECO:0007669"/>
    <property type="project" value="UniProtKB-EC"/>
</dbReference>
<keyword evidence="4" id="KW-0378">Hydrolase</keyword>
<dbReference type="SMART" id="SM00490">
    <property type="entry name" value="HELICc"/>
    <property type="match status" value="1"/>
</dbReference>
<dbReference type="InterPro" id="IPR032284">
    <property type="entry name" value="RecQ_Zn-bd"/>
</dbReference>
<evidence type="ECO:0000256" key="1">
    <source>
        <dbReference type="ARBA" id="ARBA00005446"/>
    </source>
</evidence>
<organism evidence="13">
    <name type="scientific">viral metagenome</name>
    <dbReference type="NCBI Taxonomy" id="1070528"/>
    <lineage>
        <taxon>unclassified sequences</taxon>
        <taxon>metagenomes</taxon>
        <taxon>organismal metagenomes</taxon>
    </lineage>
</organism>
<evidence type="ECO:0000256" key="8">
    <source>
        <dbReference type="ARBA" id="ARBA00023235"/>
    </source>
</evidence>
<dbReference type="EC" id="5.6.2.4" evidence="10"/>
<evidence type="ECO:0000313" key="13">
    <source>
        <dbReference type="EMBL" id="QHU23088.1"/>
    </source>
</evidence>
<evidence type="ECO:0000256" key="2">
    <source>
        <dbReference type="ARBA" id="ARBA00022723"/>
    </source>
</evidence>
<dbReference type="GO" id="GO:0005737">
    <property type="term" value="C:cytoplasm"/>
    <property type="evidence" value="ECO:0007669"/>
    <property type="project" value="TreeGrafter"/>
</dbReference>
<dbReference type="EMBL" id="MN741023">
    <property type="protein sequence ID" value="QHU23088.1"/>
    <property type="molecule type" value="Genomic_DNA"/>
</dbReference>
<dbReference type="InterPro" id="IPR014001">
    <property type="entry name" value="Helicase_ATP-bd"/>
</dbReference>
<dbReference type="GO" id="GO:0005694">
    <property type="term" value="C:chromosome"/>
    <property type="evidence" value="ECO:0007669"/>
    <property type="project" value="TreeGrafter"/>
</dbReference>
<dbReference type="PANTHER" id="PTHR13710">
    <property type="entry name" value="DNA HELICASE RECQ FAMILY MEMBER"/>
    <property type="match status" value="1"/>
</dbReference>
<dbReference type="Pfam" id="PF00271">
    <property type="entry name" value="Helicase_C"/>
    <property type="match status" value="1"/>
</dbReference>
<evidence type="ECO:0000256" key="4">
    <source>
        <dbReference type="ARBA" id="ARBA00022801"/>
    </source>
</evidence>
<dbReference type="InterPro" id="IPR011545">
    <property type="entry name" value="DEAD/DEAH_box_helicase_dom"/>
</dbReference>
<dbReference type="Gene3D" id="3.40.50.300">
    <property type="entry name" value="P-loop containing nucleotide triphosphate hydrolases"/>
    <property type="match status" value="2"/>
</dbReference>
<evidence type="ECO:0000259" key="11">
    <source>
        <dbReference type="PROSITE" id="PS51192"/>
    </source>
</evidence>
<comment type="catalytic activity">
    <reaction evidence="9">
        <text>Couples ATP hydrolysis with the unwinding of duplex DNA by translocating in the 3'-5' direction.</text>
        <dbReference type="EC" id="5.6.2.4"/>
    </reaction>
</comment>
<evidence type="ECO:0000259" key="12">
    <source>
        <dbReference type="PROSITE" id="PS51194"/>
    </source>
</evidence>
<dbReference type="AlphaFoldDB" id="A0A6C0L3N9"/>
<sequence>MPKIHYKKLLPKLGVSDLKKEQKKIITSVLNGKDTLCVLPTGFGKSLCYVLPHMITNRNVIIVSPLVSLIRDQEQKYKSVCNTFVMHGARVAFNGNEDVSENIYQDIKNGKKTALIFITPEKLLFRKNWITSIDILAIAIDECHCITEWANFRQGYQELSSIVTWFIDRPPLISLTATATKSTINTISDFFKLNDPLLIRVSAIRNDLSLFVQKKDGIAKDLKYMASISIGKTIIYCKTRKDTEKVAHRLRVNGGIAYYHAGMNLSERTEVQDGFSKGKYRIIAATIAFGMGIDISDITTIIHYGMPKDIESYCQEIGRAARAPDLCANCYVLWGKCDFIVNRTFIDRIFDLQEKAYQQKKSYAMNKYINNDSKCRMNMIANYFDPESKNDNCMKCDICTGKRRYSSPIPGTIRINL</sequence>
<dbReference type="GO" id="GO:0005524">
    <property type="term" value="F:ATP binding"/>
    <property type="evidence" value="ECO:0007669"/>
    <property type="project" value="UniProtKB-KW"/>
</dbReference>